<dbReference type="AlphaFoldDB" id="A0AAW4G4I0"/>
<evidence type="ECO:0000313" key="2">
    <source>
        <dbReference type="EMBL" id="MBM7278421.1"/>
    </source>
</evidence>
<feature type="transmembrane region" description="Helical" evidence="1">
    <location>
        <begin position="20"/>
        <end position="39"/>
    </location>
</feature>
<keyword evidence="1" id="KW-1133">Transmembrane helix</keyword>
<evidence type="ECO:0000256" key="1">
    <source>
        <dbReference type="SAM" id="Phobius"/>
    </source>
</evidence>
<evidence type="ECO:0000313" key="3">
    <source>
        <dbReference type="Proteomes" id="UP001195196"/>
    </source>
</evidence>
<protein>
    <submittedName>
        <fullName evidence="2">Uncharacterized protein</fullName>
    </submittedName>
</protein>
<proteinExistence type="predicted"/>
<dbReference type="RefSeq" id="WP_204718021.1">
    <property type="nucleotide sequence ID" value="NZ_JAFFGU010000004.1"/>
</dbReference>
<comment type="caution">
    <text evidence="2">The sequence shown here is derived from an EMBL/GenBank/DDBJ whole genome shotgun (WGS) entry which is preliminary data.</text>
</comment>
<name>A0AAW4G4I0_GORRU</name>
<gene>
    <name evidence="2" type="ORF">JTZ10_11685</name>
</gene>
<dbReference type="Proteomes" id="UP001195196">
    <property type="component" value="Unassembled WGS sequence"/>
</dbReference>
<reference evidence="2" key="1">
    <citation type="submission" date="2021-02" db="EMBL/GenBank/DDBJ databases">
        <title>Taxonomy, biology and ecology of Rhodococcus bacteria occurring in California pistachio and other woody hosts as revealed by genome sequence analyses.</title>
        <authorList>
            <person name="Riely B."/>
            <person name="Gai Y."/>
        </authorList>
    </citation>
    <scope>NUCLEOTIDE SEQUENCE</scope>
    <source>
        <strain evidence="2">BP-295</strain>
    </source>
</reference>
<dbReference type="EMBL" id="JAFFGU010000004">
    <property type="protein sequence ID" value="MBM7278421.1"/>
    <property type="molecule type" value="Genomic_DNA"/>
</dbReference>
<keyword evidence="1" id="KW-0812">Transmembrane</keyword>
<organism evidence="2 3">
    <name type="scientific">Gordonia rubripertincta</name>
    <name type="common">Rhodococcus corallinus</name>
    <dbReference type="NCBI Taxonomy" id="36822"/>
    <lineage>
        <taxon>Bacteria</taxon>
        <taxon>Bacillati</taxon>
        <taxon>Actinomycetota</taxon>
        <taxon>Actinomycetes</taxon>
        <taxon>Mycobacteriales</taxon>
        <taxon>Gordoniaceae</taxon>
        <taxon>Gordonia</taxon>
    </lineage>
</organism>
<keyword evidence="1" id="KW-0472">Membrane</keyword>
<accession>A0AAW4G4I0</accession>
<sequence length="54" mass="6359">MSWLLLIGWVNNWFTEKRRTVTAFALAGLLFVYGAWQFIADRRERENDDPEPAS</sequence>